<evidence type="ECO:0000256" key="2">
    <source>
        <dbReference type="SAM" id="SignalP"/>
    </source>
</evidence>
<organism evidence="3 4">
    <name type="scientific">Symbiodinium pilosum</name>
    <name type="common">Dinoflagellate</name>
    <dbReference type="NCBI Taxonomy" id="2952"/>
    <lineage>
        <taxon>Eukaryota</taxon>
        <taxon>Sar</taxon>
        <taxon>Alveolata</taxon>
        <taxon>Dinophyceae</taxon>
        <taxon>Suessiales</taxon>
        <taxon>Symbiodiniaceae</taxon>
        <taxon>Symbiodinium</taxon>
    </lineage>
</organism>
<dbReference type="Proteomes" id="UP000649617">
    <property type="component" value="Unassembled WGS sequence"/>
</dbReference>
<comment type="caution">
    <text evidence="3">The sequence shown here is derived from an EMBL/GenBank/DDBJ whole genome shotgun (WGS) entry which is preliminary data.</text>
</comment>
<protein>
    <submittedName>
        <fullName evidence="3">Uncharacterized protein</fullName>
    </submittedName>
</protein>
<proteinExistence type="predicted"/>
<evidence type="ECO:0000313" key="4">
    <source>
        <dbReference type="Proteomes" id="UP000649617"/>
    </source>
</evidence>
<evidence type="ECO:0000313" key="3">
    <source>
        <dbReference type="EMBL" id="CAE7664347.1"/>
    </source>
</evidence>
<accession>A0A812W9W4</accession>
<evidence type="ECO:0000256" key="1">
    <source>
        <dbReference type="SAM" id="MobiDB-lite"/>
    </source>
</evidence>
<keyword evidence="4" id="KW-1185">Reference proteome</keyword>
<name>A0A812W9W4_SYMPI</name>
<feature type="signal peptide" evidence="2">
    <location>
        <begin position="1"/>
        <end position="20"/>
    </location>
</feature>
<sequence>MVPLQWITICCHLLLTAASAAGPAEPSACQAEASRSSSLLQKHLAGSQVDGSEHGSPGSPSPTVPSSPVADTKLALMTRARSRKLNRSDSASLDTSVSSKFIDDIADGFESIGDGFEDLGDTFEDIGEGIADVGLTVGSAVGNAATVVGNSVVEAAESTVDALPNEIKDAASTFGNAVVATGSFVADVGEIVADSAVDLAGDALEVAEFAVQQGAKVGSALGNRIVDAANAIGDGVEKVGALAVGLAKEAWEQIKAFINCLLEGFSLCKLMLDDVCDCDAGSSISMSTSGLSMRCVFKDRGTGFSSGYGFSAAGAFEMGDKSSNGRIKLPGQAFIQSFKPQGDELKARQVGLKHMKSKAPSGSCERNLDLALEGVVQFAPILEISVKTNGDTEVAIEGLARASLDGLISAEGSCAFIAEKRFPKVPKTKVVCGPFFCIAIMLQMVAEVELKGVLTGSVEVSASTDFRIHGKVLINPAGKADVDFDLPSIEQKHGFGFAASASGSTRIGMGPNLVIFPMPGVPVSINPMMNAELRAQGTLNMPSSSLLQEAAQHELAALSQVNSSRANQIPLCGAAALNIYTDIEIQGFGIPVAFTASLSFRWLQEEYYHQLIQGAEVFVRFIAGDAMCIPGAESALDLIMSAARAAASALTSLIPDLSIDFSTPSMTLLEPTKLFCLEAVKSPGFENAHCSQDLGCKSTGRPTSPMVTPVPPGQVMRTTKPSAYSPTCHSIPMGDRFIQLGDWRWAAIDDTHLSVSHKDGQTAQIYRSDGTLHPGPRTSYNAWGRSIGPAKGIDFGFQFIQIGKFRLGAVNDEYFTVSHRDGMTVMIFKSDGTAYSGWTDHSTYDRPLGAASGITFGDKFIQIGQFRIGEGDGQHSLVTHSGGQTIQVFRGDGTNHWGPRTDWSRRINDRLPVPWTCQSLEEMAHGTCDRKFGTFGDRFIQLGDWRLAAIDDTHFSISHKDGQTAQIYRSDGTLHPGPRTSYNAWHRPIGFAYGIAFGSSFIQIGLFRLGMVDDNHLSISHKWGSVSQVFRGDGTLHPGPRSDYDLWKVRSTGPAAGITFGDRFLQIGRFRLGDADGWHMTLTHEGGQTIQIFRGDGTLHPGPRTDWTHPVGNRYPKWHCGNIQLEFGTCTGITVGGRFLQLGDWRLAAVDNTHFSFSHRDGQTAQIARSDGYAFDGPRTDYNVWGWEAGLNTNGGHPNEQVALGDHFIQFGQWRLGQVNDQHLSLSHSAGQTIQIWHGAGTLHPGPRTDFNLWWKPLGEPVGVTFGDRFVQIGQFRIGDVDSKHFSVSHVSGKTAQLFLSDGSLRSGPRTDFTTFGRPLQECLVIPP</sequence>
<dbReference type="OrthoDB" id="417683at2759"/>
<keyword evidence="2" id="KW-0732">Signal</keyword>
<dbReference type="EMBL" id="CAJNIZ010043622">
    <property type="protein sequence ID" value="CAE7664347.1"/>
    <property type="molecule type" value="Genomic_DNA"/>
</dbReference>
<gene>
    <name evidence="3" type="ORF">SPIL2461_LOCUS18134</name>
</gene>
<reference evidence="3" key="1">
    <citation type="submission" date="2021-02" db="EMBL/GenBank/DDBJ databases">
        <authorList>
            <person name="Dougan E. K."/>
            <person name="Rhodes N."/>
            <person name="Thang M."/>
            <person name="Chan C."/>
        </authorList>
    </citation>
    <scope>NUCLEOTIDE SEQUENCE</scope>
</reference>
<feature type="chain" id="PRO_5032835812" evidence="2">
    <location>
        <begin position="21"/>
        <end position="1328"/>
    </location>
</feature>
<feature type="region of interest" description="Disordered" evidence="1">
    <location>
        <begin position="43"/>
        <end position="70"/>
    </location>
</feature>